<dbReference type="AlphaFoldDB" id="A0AAX4IFP8"/>
<proteinExistence type="predicted"/>
<dbReference type="EMBL" id="CP137308">
    <property type="protein sequence ID" value="WQF81900.1"/>
    <property type="molecule type" value="Genomic_DNA"/>
</dbReference>
<dbReference type="KEGG" id="cdet:87943417"/>
<organism evidence="1 2">
    <name type="scientific">Colletotrichum destructivum</name>
    <dbReference type="NCBI Taxonomy" id="34406"/>
    <lineage>
        <taxon>Eukaryota</taxon>
        <taxon>Fungi</taxon>
        <taxon>Dikarya</taxon>
        <taxon>Ascomycota</taxon>
        <taxon>Pezizomycotina</taxon>
        <taxon>Sordariomycetes</taxon>
        <taxon>Hypocreomycetidae</taxon>
        <taxon>Glomerellales</taxon>
        <taxon>Glomerellaceae</taxon>
        <taxon>Colletotrichum</taxon>
        <taxon>Colletotrichum destructivum species complex</taxon>
    </lineage>
</organism>
<gene>
    <name evidence="1" type="ORF">CDEST_06914</name>
</gene>
<protein>
    <submittedName>
        <fullName evidence="1">Uncharacterized protein</fullName>
    </submittedName>
</protein>
<evidence type="ECO:0000313" key="1">
    <source>
        <dbReference type="EMBL" id="WQF81900.1"/>
    </source>
</evidence>
<name>A0AAX4IFP8_9PEZI</name>
<dbReference type="RefSeq" id="XP_062779124.1">
    <property type="nucleotide sequence ID" value="XM_062923073.1"/>
</dbReference>
<dbReference type="GeneID" id="87943417"/>
<evidence type="ECO:0000313" key="2">
    <source>
        <dbReference type="Proteomes" id="UP001322277"/>
    </source>
</evidence>
<keyword evidence="2" id="KW-1185">Reference proteome</keyword>
<reference evidence="2" key="1">
    <citation type="journal article" date="2023" name="bioRxiv">
        <title>Complete genome of the Medicago anthracnose fungus, Colletotrichum destructivum, reveals a mini-chromosome-like region within a core chromosome.</title>
        <authorList>
            <person name="Lapalu N."/>
            <person name="Simon A."/>
            <person name="Lu A."/>
            <person name="Plaumann P.-L."/>
            <person name="Amselem J."/>
            <person name="Pigne S."/>
            <person name="Auger A."/>
            <person name="Koch C."/>
            <person name="Dallery J.-F."/>
            <person name="O'Connell R.J."/>
        </authorList>
    </citation>
    <scope>NUCLEOTIDE SEQUENCE [LARGE SCALE GENOMIC DNA]</scope>
    <source>
        <strain evidence="2">CBS 520.97</strain>
    </source>
</reference>
<dbReference type="Proteomes" id="UP001322277">
    <property type="component" value="Chromosome 4"/>
</dbReference>
<accession>A0AAX4IFP8</accession>
<sequence>MAHVAPTPTSWLVLEARHQLGPQTCYLSSKVIERKVRELAWAIYVARDGLEGSFGIMSAVANSPFASKRPEVRESKHYGLRQGDQRLLVPATEPEIFASGKLGIQTGYLLSRWRSGGPTYPAPCSGPPPSLVLPAGRHFGRVLAVPQPPRDHGRTNPIRRTRLKKTCVCQCATEPCPRRASETRCRRQTGFGVS</sequence>